<dbReference type="InterPro" id="IPR014118">
    <property type="entry name" value="T4SS_TraV"/>
</dbReference>
<evidence type="ECO:0000313" key="1">
    <source>
        <dbReference type="EMBL" id="ASI93429.1"/>
    </source>
</evidence>
<dbReference type="EMBL" id="CP018310">
    <property type="protein sequence ID" value="ASI93429.1"/>
    <property type="molecule type" value="Genomic_DNA"/>
</dbReference>
<dbReference type="Pfam" id="PF09676">
    <property type="entry name" value="TraV"/>
    <property type="match status" value="1"/>
</dbReference>
<name>A0AAN1FMJ0_9VIBR</name>
<dbReference type="RefSeq" id="WP_088879112.1">
    <property type="nucleotide sequence ID" value="NZ_CP018310.1"/>
</dbReference>
<proteinExistence type="predicted"/>
<geneLocation type="plasmid" evidence="1 2">
    <name>unnamed</name>
</geneLocation>
<keyword evidence="1" id="KW-0614">Plasmid</keyword>
<evidence type="ECO:0000313" key="2">
    <source>
        <dbReference type="Proteomes" id="UP000197092"/>
    </source>
</evidence>
<sequence length="164" mass="18073">MNASSTYYHPILRRLSKRGVSMRRLLVTVSMLTILSGCTGFKDSPSCTRIDGLASCDSLSDVNTMSNNGIIAADEDGHVIRGYGREATSRAPISLPTRALDVNAPPLASTPLRVPERTAHMVIFPFIDEHGNYHDTAHLDILLSKPYWSKPAATVIRHQEDDRL</sequence>
<evidence type="ECO:0008006" key="3">
    <source>
        <dbReference type="Google" id="ProtNLM"/>
    </source>
</evidence>
<dbReference type="AlphaFoldDB" id="A0AAN1FMJ0"/>
<dbReference type="Proteomes" id="UP000197092">
    <property type="component" value="Plasmid unnamed"/>
</dbReference>
<reference evidence="2" key="1">
    <citation type="submission" date="2016-12" db="EMBL/GenBank/DDBJ databases">
        <title>Comparative genomic analysis reveals the diversity, evolution, and environmental adaptation strategies of the genus Vibrio.</title>
        <authorList>
            <person name="Lin H."/>
            <person name="Wang X."/>
            <person name="Zhang X.-H."/>
        </authorList>
    </citation>
    <scope>NUCLEOTIDE SEQUENCE [LARGE SCALE GENOMIC DNA]</scope>
    <source>
        <strain evidence="2">QT6D1</strain>
        <plasmid evidence="2">unnamed</plasmid>
    </source>
</reference>
<protein>
    <recommendedName>
        <fullName evidence="3">Type IV conjugative transfer system protein TraV</fullName>
    </recommendedName>
</protein>
<organism evidence="1 2">
    <name type="scientific">Vibrio mediterranei</name>
    <dbReference type="NCBI Taxonomy" id="689"/>
    <lineage>
        <taxon>Bacteria</taxon>
        <taxon>Pseudomonadati</taxon>
        <taxon>Pseudomonadota</taxon>
        <taxon>Gammaproteobacteria</taxon>
        <taxon>Vibrionales</taxon>
        <taxon>Vibrionaceae</taxon>
        <taxon>Vibrio</taxon>
    </lineage>
</organism>
<dbReference type="KEGG" id="vsh:BSZ05_26635"/>
<gene>
    <name evidence="1" type="ORF">BSZ05_26635</name>
</gene>
<accession>A0AAN1FMJ0</accession>